<accession>A0A0B2R571</accession>
<protein>
    <recommendedName>
        <fullName evidence="6">Pectin acetylesterase</fullName>
        <ecNumber evidence="6">3.1.1.-</ecNumber>
    </recommendedName>
</protein>
<gene>
    <name evidence="7" type="ORF">glysoja_049360</name>
</gene>
<reference evidence="7" key="1">
    <citation type="submission" date="2014-07" db="EMBL/GenBank/DDBJ databases">
        <title>Identification of a novel salt tolerance gene in wild soybean by whole-genome sequencing.</title>
        <authorList>
            <person name="Lam H.-M."/>
            <person name="Qi X."/>
            <person name="Li M.-W."/>
            <person name="Liu X."/>
            <person name="Xie M."/>
            <person name="Ni M."/>
            <person name="Xu X."/>
        </authorList>
    </citation>
    <scope>NUCLEOTIDE SEQUENCE [LARGE SCALE GENOMIC DNA]</scope>
    <source>
        <tissue evidence="7">Root</tissue>
    </source>
</reference>
<keyword evidence="5 6" id="KW-0961">Cell wall biogenesis/degradation</keyword>
<dbReference type="EC" id="3.1.1.-" evidence="6"/>
<keyword evidence="6" id="KW-0378">Hydrolase</keyword>
<dbReference type="InterPro" id="IPR004963">
    <property type="entry name" value="PAE/NOTUM"/>
</dbReference>
<evidence type="ECO:0000256" key="1">
    <source>
        <dbReference type="ARBA" id="ARBA00003534"/>
    </source>
</evidence>
<comment type="similarity">
    <text evidence="3 6">Belongs to the pectinacetylesterase family.</text>
</comment>
<keyword evidence="6" id="KW-0964">Secreted</keyword>
<dbReference type="AlphaFoldDB" id="A0A0B2R571"/>
<evidence type="ECO:0000256" key="6">
    <source>
        <dbReference type="RuleBase" id="RU363114"/>
    </source>
</evidence>
<evidence type="ECO:0000256" key="3">
    <source>
        <dbReference type="ARBA" id="ARBA00005784"/>
    </source>
</evidence>
<dbReference type="EMBL" id="KN652476">
    <property type="protein sequence ID" value="KHN28740.1"/>
    <property type="molecule type" value="Genomic_DNA"/>
</dbReference>
<name>A0A0B2R571_GLYSO</name>
<evidence type="ECO:0000256" key="2">
    <source>
        <dbReference type="ARBA" id="ARBA00004191"/>
    </source>
</evidence>
<evidence type="ECO:0000256" key="5">
    <source>
        <dbReference type="ARBA" id="ARBA00023316"/>
    </source>
</evidence>
<comment type="subcellular location">
    <subcellularLocation>
        <location evidence="2 6">Secreted</location>
        <location evidence="2 6">Cell wall</location>
    </subcellularLocation>
</comment>
<evidence type="ECO:0000313" key="7">
    <source>
        <dbReference type="EMBL" id="KHN28740.1"/>
    </source>
</evidence>
<dbReference type="GO" id="GO:0016787">
    <property type="term" value="F:hydrolase activity"/>
    <property type="evidence" value="ECO:0007669"/>
    <property type="project" value="UniProtKB-KW"/>
</dbReference>
<dbReference type="GO" id="GO:0071555">
    <property type="term" value="P:cell wall organization"/>
    <property type="evidence" value="ECO:0007669"/>
    <property type="project" value="UniProtKB-KW"/>
</dbReference>
<evidence type="ECO:0000256" key="4">
    <source>
        <dbReference type="ARBA" id="ARBA00022512"/>
    </source>
</evidence>
<keyword evidence="4 6" id="KW-0134">Cell wall</keyword>
<organism evidence="7">
    <name type="scientific">Glycine soja</name>
    <name type="common">Wild soybean</name>
    <dbReference type="NCBI Taxonomy" id="3848"/>
    <lineage>
        <taxon>Eukaryota</taxon>
        <taxon>Viridiplantae</taxon>
        <taxon>Streptophyta</taxon>
        <taxon>Embryophyta</taxon>
        <taxon>Tracheophyta</taxon>
        <taxon>Spermatophyta</taxon>
        <taxon>Magnoliopsida</taxon>
        <taxon>eudicotyledons</taxon>
        <taxon>Gunneridae</taxon>
        <taxon>Pentapetalae</taxon>
        <taxon>rosids</taxon>
        <taxon>fabids</taxon>
        <taxon>Fabales</taxon>
        <taxon>Fabaceae</taxon>
        <taxon>Papilionoideae</taxon>
        <taxon>50 kb inversion clade</taxon>
        <taxon>NPAAA clade</taxon>
        <taxon>indigoferoid/millettioid clade</taxon>
        <taxon>Phaseoleae</taxon>
        <taxon>Glycine</taxon>
        <taxon>Glycine subgen. Soja</taxon>
    </lineage>
</organism>
<dbReference type="Proteomes" id="UP000053555">
    <property type="component" value="Unassembled WGS sequence"/>
</dbReference>
<dbReference type="Pfam" id="PF03283">
    <property type="entry name" value="PAE"/>
    <property type="match status" value="1"/>
</dbReference>
<comment type="function">
    <text evidence="1 6">Hydrolyzes acetyl esters in homogalacturonan regions of pectin. In type I primary cell wall, galacturonic acid residues of pectin can be acetylated at the O-2 and O-3 positions. Decreasing the degree of acetylation of pectin gels in vitro alters their physical properties.</text>
</comment>
<proteinExistence type="inferred from homology"/>
<sequence length="51" mass="5574">MLNAIKGFSRSPQNGLFINSCFAHCQSERQDTWFADNSPVIGNKVGALSCL</sequence>